<name>A0ABQ0YUD5_9NOCA</name>
<sequence length="39" mass="4013">MLGSVQDILNLLLETFGDFADILGTGSAEAGETTQQAVS</sequence>
<keyword evidence="2" id="KW-1185">Reference proteome</keyword>
<accession>A0ABQ0YUD5</accession>
<comment type="caution">
    <text evidence="1">The sequence shown here is derived from an EMBL/GenBank/DDBJ whole genome shotgun (WGS) entry which is preliminary data.</text>
</comment>
<protein>
    <submittedName>
        <fullName evidence="1">Uncharacterized protein</fullName>
    </submittedName>
</protein>
<evidence type="ECO:0000313" key="2">
    <source>
        <dbReference type="Proteomes" id="UP000325466"/>
    </source>
</evidence>
<proteinExistence type="predicted"/>
<dbReference type="EMBL" id="BLAH01000197">
    <property type="protein sequence ID" value="GES40263.1"/>
    <property type="molecule type" value="Genomic_DNA"/>
</dbReference>
<evidence type="ECO:0000313" key="1">
    <source>
        <dbReference type="EMBL" id="GES40263.1"/>
    </source>
</evidence>
<reference evidence="1 2" key="1">
    <citation type="journal article" date="2018" name="Biodegradation">
        <title>1,4-Dioxane degradation characteristics of Rhodococcus aetherivorans JCM 14343.</title>
        <authorList>
            <person name="Inoue D."/>
            <person name="Tsunoda T."/>
            <person name="Yamamoto N."/>
            <person name="Ike M."/>
            <person name="Sei K."/>
        </authorList>
    </citation>
    <scope>NUCLEOTIDE SEQUENCE [LARGE SCALE GENOMIC DNA]</scope>
    <source>
        <strain evidence="1 2">JCM 14343</strain>
    </source>
</reference>
<gene>
    <name evidence="1" type="ORF">RAJCM14343_5546</name>
</gene>
<dbReference type="Proteomes" id="UP000325466">
    <property type="component" value="Unassembled WGS sequence"/>
</dbReference>
<organism evidence="1 2">
    <name type="scientific">Rhodococcus aetherivorans</name>
    <dbReference type="NCBI Taxonomy" id="191292"/>
    <lineage>
        <taxon>Bacteria</taxon>
        <taxon>Bacillati</taxon>
        <taxon>Actinomycetota</taxon>
        <taxon>Actinomycetes</taxon>
        <taxon>Mycobacteriales</taxon>
        <taxon>Nocardiaceae</taxon>
        <taxon>Rhodococcus</taxon>
    </lineage>
</organism>